<feature type="region of interest" description="Disordered" evidence="1">
    <location>
        <begin position="37"/>
        <end position="64"/>
    </location>
</feature>
<keyword evidence="3" id="KW-1185">Reference proteome</keyword>
<organism evidence="2 3">
    <name type="scientific">Elysia marginata</name>
    <dbReference type="NCBI Taxonomy" id="1093978"/>
    <lineage>
        <taxon>Eukaryota</taxon>
        <taxon>Metazoa</taxon>
        <taxon>Spiralia</taxon>
        <taxon>Lophotrochozoa</taxon>
        <taxon>Mollusca</taxon>
        <taxon>Gastropoda</taxon>
        <taxon>Heterobranchia</taxon>
        <taxon>Euthyneura</taxon>
        <taxon>Panpulmonata</taxon>
        <taxon>Sacoglossa</taxon>
        <taxon>Placobranchoidea</taxon>
        <taxon>Plakobranchidae</taxon>
        <taxon>Elysia</taxon>
    </lineage>
</organism>
<gene>
    <name evidence="2" type="ORF">ElyMa_004092500</name>
</gene>
<reference evidence="2 3" key="1">
    <citation type="journal article" date="2021" name="Elife">
        <title>Chloroplast acquisition without the gene transfer in kleptoplastic sea slugs, Plakobranchus ocellatus.</title>
        <authorList>
            <person name="Maeda T."/>
            <person name="Takahashi S."/>
            <person name="Yoshida T."/>
            <person name="Shimamura S."/>
            <person name="Takaki Y."/>
            <person name="Nagai Y."/>
            <person name="Toyoda A."/>
            <person name="Suzuki Y."/>
            <person name="Arimoto A."/>
            <person name="Ishii H."/>
            <person name="Satoh N."/>
            <person name="Nishiyama T."/>
            <person name="Hasebe M."/>
            <person name="Maruyama T."/>
            <person name="Minagawa J."/>
            <person name="Obokata J."/>
            <person name="Shigenobu S."/>
        </authorList>
    </citation>
    <scope>NUCLEOTIDE SEQUENCE [LARGE SCALE GENOMIC DNA]</scope>
</reference>
<accession>A0AAV4GB20</accession>
<dbReference type="AlphaFoldDB" id="A0AAV4GB20"/>
<protein>
    <submittedName>
        <fullName evidence="2">Uncharacterized protein</fullName>
    </submittedName>
</protein>
<evidence type="ECO:0000256" key="1">
    <source>
        <dbReference type="SAM" id="MobiDB-lite"/>
    </source>
</evidence>
<sequence>GLSNTEDCGPSVEKDFGKILSPDVTSTHAAFTYQVEAKTHHSHHRSRHGSESPVPDGTGIRLND</sequence>
<evidence type="ECO:0000313" key="2">
    <source>
        <dbReference type="EMBL" id="GFR82225.1"/>
    </source>
</evidence>
<evidence type="ECO:0000313" key="3">
    <source>
        <dbReference type="Proteomes" id="UP000762676"/>
    </source>
</evidence>
<proteinExistence type="predicted"/>
<comment type="caution">
    <text evidence="2">The sequence shown here is derived from an EMBL/GenBank/DDBJ whole genome shotgun (WGS) entry which is preliminary data.</text>
</comment>
<dbReference type="Proteomes" id="UP000762676">
    <property type="component" value="Unassembled WGS sequence"/>
</dbReference>
<name>A0AAV4GB20_9GAST</name>
<dbReference type="EMBL" id="BMAT01008316">
    <property type="protein sequence ID" value="GFR82225.1"/>
    <property type="molecule type" value="Genomic_DNA"/>
</dbReference>
<feature type="non-terminal residue" evidence="2">
    <location>
        <position position="1"/>
    </location>
</feature>